<dbReference type="CDD" id="cd02440">
    <property type="entry name" value="AdoMet_MTases"/>
    <property type="match status" value="1"/>
</dbReference>
<evidence type="ECO:0000256" key="3">
    <source>
        <dbReference type="PROSITE-ProRule" id="PRU00182"/>
    </source>
</evidence>
<keyword evidence="1 3" id="KW-0694">RNA-binding</keyword>
<evidence type="ECO:0000313" key="6">
    <source>
        <dbReference type="EMBL" id="KUK46250.1"/>
    </source>
</evidence>
<dbReference type="CDD" id="cd00165">
    <property type="entry name" value="S4"/>
    <property type="match status" value="1"/>
</dbReference>
<name>A0A101FXJ0_9CHLR</name>
<dbReference type="InterPro" id="IPR029063">
    <property type="entry name" value="SAM-dependent_MTases_sf"/>
</dbReference>
<dbReference type="PANTHER" id="PTHR32319">
    <property type="entry name" value="BACTERIAL HEMOLYSIN-LIKE PROTEIN"/>
    <property type="match status" value="1"/>
</dbReference>
<evidence type="ECO:0000259" key="4">
    <source>
        <dbReference type="Pfam" id="PF01479"/>
    </source>
</evidence>
<evidence type="ECO:0000256" key="1">
    <source>
        <dbReference type="ARBA" id="ARBA00022884"/>
    </source>
</evidence>
<dbReference type="PROSITE" id="PS50889">
    <property type="entry name" value="S4"/>
    <property type="match status" value="1"/>
</dbReference>
<dbReference type="GO" id="GO:0003723">
    <property type="term" value="F:RNA binding"/>
    <property type="evidence" value="ECO:0007669"/>
    <property type="project" value="UniProtKB-KW"/>
</dbReference>
<feature type="domain" description="Ribosomal RNA methyltransferase FtsJ" evidence="5">
    <location>
        <begin position="50"/>
        <end position="233"/>
    </location>
</feature>
<evidence type="ECO:0000256" key="2">
    <source>
        <dbReference type="ARBA" id="ARBA00029460"/>
    </source>
</evidence>
<evidence type="ECO:0000313" key="7">
    <source>
        <dbReference type="Proteomes" id="UP000064249"/>
    </source>
</evidence>
<evidence type="ECO:0000259" key="5">
    <source>
        <dbReference type="Pfam" id="PF01728"/>
    </source>
</evidence>
<sequence>MVEKNLAESRSLAQRLIIAGEVWVNGSIAIKPSETYVDEIEISLKQTPPFVSRGGEKLEAALQAFKLIELEEKICVDVGASTGGFTDCLLQHGAAKVYALDVGYGQLHWKLRNDARVVVMEKTNIRDVESLPEKADVVVVDVSFISLKMIFPILKRLVKDESSDLVTLIKPQFEAGREEAARGKGVIRDTKVHKKVVASVLEAAQQVGLYTHGLILSPIKGPKGNIEFLAHLRCQPVEVLPGVFVEKLFNTILMDE</sequence>
<dbReference type="InterPro" id="IPR002877">
    <property type="entry name" value="RNA_MeTrfase_FtsJ_dom"/>
</dbReference>
<reference evidence="6 7" key="1">
    <citation type="journal article" date="2015" name="MBio">
        <title>Genome-Resolved Metagenomic Analysis Reveals Roles for Candidate Phyla and Other Microbial Community Members in Biogeochemical Transformations in Oil Reservoirs.</title>
        <authorList>
            <person name="Hu P."/>
            <person name="Tom L."/>
            <person name="Singh A."/>
            <person name="Thomas B.C."/>
            <person name="Baker B.J."/>
            <person name="Piceno Y.M."/>
            <person name="Andersen G.L."/>
            <person name="Banfield J.F."/>
        </authorList>
    </citation>
    <scope>NUCLEOTIDE SEQUENCE [LARGE SCALE GENOMIC DNA]</scope>
    <source>
        <strain evidence="6">46_16</strain>
    </source>
</reference>
<organism evidence="6 7">
    <name type="scientific">Anaerolinea thermophila</name>
    <dbReference type="NCBI Taxonomy" id="167964"/>
    <lineage>
        <taxon>Bacteria</taxon>
        <taxon>Bacillati</taxon>
        <taxon>Chloroflexota</taxon>
        <taxon>Anaerolineae</taxon>
        <taxon>Anaerolineales</taxon>
        <taxon>Anaerolineaceae</taxon>
        <taxon>Anaerolinea</taxon>
    </lineage>
</organism>
<dbReference type="PIRSF" id="PIRSF005578">
    <property type="entry name" value="TlyA"/>
    <property type="match status" value="1"/>
</dbReference>
<dbReference type="GO" id="GO:0008168">
    <property type="term" value="F:methyltransferase activity"/>
    <property type="evidence" value="ECO:0007669"/>
    <property type="project" value="InterPro"/>
</dbReference>
<dbReference type="Gene3D" id="3.10.290.10">
    <property type="entry name" value="RNA-binding S4 domain"/>
    <property type="match status" value="1"/>
</dbReference>
<dbReference type="PANTHER" id="PTHR32319:SF0">
    <property type="entry name" value="BACTERIAL HEMOLYSIN-LIKE PROTEIN"/>
    <property type="match status" value="1"/>
</dbReference>
<proteinExistence type="inferred from homology"/>
<dbReference type="Pfam" id="PF01728">
    <property type="entry name" value="FtsJ"/>
    <property type="match status" value="1"/>
</dbReference>
<dbReference type="NCBIfam" id="TIGR00478">
    <property type="entry name" value="tly"/>
    <property type="match status" value="1"/>
</dbReference>
<dbReference type="Gene3D" id="3.40.50.150">
    <property type="entry name" value="Vaccinia Virus protein VP39"/>
    <property type="match status" value="1"/>
</dbReference>
<protein>
    <submittedName>
        <fullName evidence="6">Putative hemolysin</fullName>
    </submittedName>
</protein>
<dbReference type="EMBL" id="LGFU01000049">
    <property type="protein sequence ID" value="KUK46250.1"/>
    <property type="molecule type" value="Genomic_DNA"/>
</dbReference>
<dbReference type="InterPro" id="IPR036986">
    <property type="entry name" value="S4_RNA-bd_sf"/>
</dbReference>
<dbReference type="InterPro" id="IPR047048">
    <property type="entry name" value="TlyA"/>
</dbReference>
<dbReference type="Proteomes" id="UP000064249">
    <property type="component" value="Unassembled WGS sequence"/>
</dbReference>
<comment type="similarity">
    <text evidence="2">Belongs to the TlyA family.</text>
</comment>
<dbReference type="PATRIC" id="fig|167964.4.peg.633"/>
<comment type="caution">
    <text evidence="6">The sequence shown here is derived from an EMBL/GenBank/DDBJ whole genome shotgun (WGS) entry which is preliminary data.</text>
</comment>
<dbReference type="Pfam" id="PF01479">
    <property type="entry name" value="S4"/>
    <property type="match status" value="1"/>
</dbReference>
<gene>
    <name evidence="6" type="ORF">XD73_0874</name>
</gene>
<dbReference type="AlphaFoldDB" id="A0A101FXJ0"/>
<dbReference type="InterPro" id="IPR004538">
    <property type="entry name" value="Hemolysin_A/TlyA"/>
</dbReference>
<feature type="domain" description="RNA-binding S4" evidence="4">
    <location>
        <begin position="2"/>
        <end position="34"/>
    </location>
</feature>
<dbReference type="GO" id="GO:0032259">
    <property type="term" value="P:methylation"/>
    <property type="evidence" value="ECO:0007669"/>
    <property type="project" value="InterPro"/>
</dbReference>
<accession>A0A101FXJ0</accession>
<dbReference type="SUPFAM" id="SSF53335">
    <property type="entry name" value="S-adenosyl-L-methionine-dependent methyltransferases"/>
    <property type="match status" value="1"/>
</dbReference>
<dbReference type="InterPro" id="IPR002942">
    <property type="entry name" value="S4_RNA-bd"/>
</dbReference>